<organism evidence="3 4">
    <name type="scientific">Mycobacterium senriense</name>
    <dbReference type="NCBI Taxonomy" id="2775496"/>
    <lineage>
        <taxon>Bacteria</taxon>
        <taxon>Bacillati</taxon>
        <taxon>Actinomycetota</taxon>
        <taxon>Actinomycetes</taxon>
        <taxon>Mycobacteriales</taxon>
        <taxon>Mycobacteriaceae</taxon>
        <taxon>Mycobacterium</taxon>
        <taxon>Mycobacterium avium complex (MAC)</taxon>
    </lineage>
</organism>
<dbReference type="RefSeq" id="WP_221042513.1">
    <property type="nucleotide sequence ID" value="NZ_AP024828.1"/>
</dbReference>
<protein>
    <recommendedName>
        <fullName evidence="2">DUF732 domain-containing protein</fullName>
    </recommendedName>
</protein>
<dbReference type="InterPro" id="IPR007969">
    <property type="entry name" value="DUF732"/>
</dbReference>
<evidence type="ECO:0000256" key="1">
    <source>
        <dbReference type="SAM" id="MobiDB-lite"/>
    </source>
</evidence>
<dbReference type="PRINTS" id="PR01217">
    <property type="entry name" value="PRICHEXTENSN"/>
</dbReference>
<gene>
    <name evidence="3" type="ORF">MTY59_37970</name>
</gene>
<evidence type="ECO:0000313" key="4">
    <source>
        <dbReference type="Proteomes" id="UP000826012"/>
    </source>
</evidence>
<feature type="domain" description="DUF732" evidence="2">
    <location>
        <begin position="44"/>
        <end position="126"/>
    </location>
</feature>
<feature type="compositionally biased region" description="Pro residues" evidence="1">
    <location>
        <begin position="234"/>
        <end position="277"/>
    </location>
</feature>
<sequence length="337" mass="34430">MFTGITRSTGITRHSHVGTLVTAILVLSGAAILRGGAAAADSNQDDQFLALLDQEGIPALEGVPYLIDTAHKVCRAVDAGFSANAVVDAMVQFAYSQDPAERNYDPGRLARTEARFVTASVGAYCPYDRGKVANLVANPAAEWNVPMPPGAAHAHNAVNSGGVELESPTASSAFTTRAQWQESTGTGAVQLPYLMDRDVLMAARSFGDRPDFRAPGTALGSRIGAVPAGEVTQPNPPQLPAPPPPLLHQTPPQPVAAPPRPQRVPPPPQSPPSPRVAPQPGAAPGNGGGASTGGDLPAAPPPAPPEAPPPPAPPVAPPPPPPPPPPPMAPGFVRLAP</sequence>
<feature type="region of interest" description="Disordered" evidence="1">
    <location>
        <begin position="227"/>
        <end position="337"/>
    </location>
</feature>
<name>A0ABM7SUJ6_9MYCO</name>
<proteinExistence type="predicted"/>
<keyword evidence="4" id="KW-1185">Reference proteome</keyword>
<evidence type="ECO:0000313" key="3">
    <source>
        <dbReference type="EMBL" id="BCZ23942.1"/>
    </source>
</evidence>
<dbReference type="EMBL" id="AP024828">
    <property type="protein sequence ID" value="BCZ23942.1"/>
    <property type="molecule type" value="Genomic_DNA"/>
</dbReference>
<dbReference type="Pfam" id="PF05305">
    <property type="entry name" value="DUF732"/>
    <property type="match status" value="1"/>
</dbReference>
<dbReference type="Proteomes" id="UP000826012">
    <property type="component" value="Chromosome"/>
</dbReference>
<accession>A0ABM7SUJ6</accession>
<feature type="compositionally biased region" description="Pro residues" evidence="1">
    <location>
        <begin position="298"/>
        <end position="329"/>
    </location>
</feature>
<evidence type="ECO:0000259" key="2">
    <source>
        <dbReference type="Pfam" id="PF05305"/>
    </source>
</evidence>
<reference evidence="3 4" key="1">
    <citation type="submission" date="2021-07" db="EMBL/GenBank/DDBJ databases">
        <title>Complete genome sequence of nontuberculous Mycobacterium sp. TY59.</title>
        <authorList>
            <person name="Fukushima K."/>
        </authorList>
    </citation>
    <scope>NUCLEOTIDE SEQUENCE [LARGE SCALE GENOMIC DNA]</scope>
    <source>
        <strain evidence="3 4">TY59</strain>
    </source>
</reference>